<dbReference type="InterPro" id="IPR018467">
    <property type="entry name" value="CCT_CS"/>
</dbReference>
<comment type="subcellular location">
    <subcellularLocation>
        <location evidence="2">Nucleus</location>
    </subcellularLocation>
</comment>
<evidence type="ECO:0000256" key="2">
    <source>
        <dbReference type="RuleBase" id="RU369065"/>
    </source>
</evidence>
<keyword evidence="6" id="KW-1185">Reference proteome</keyword>
<dbReference type="SMART" id="SM00979">
    <property type="entry name" value="TIFY"/>
    <property type="match status" value="1"/>
</dbReference>
<accession>A0AAP0ILN0</accession>
<keyword evidence="2" id="KW-0539">Nucleus</keyword>
<keyword evidence="2" id="KW-1184">Jasmonic acid signaling pathway</keyword>
<evidence type="ECO:0000256" key="1">
    <source>
        <dbReference type="ARBA" id="ARBA00008614"/>
    </source>
</evidence>
<dbReference type="Proteomes" id="UP001417504">
    <property type="component" value="Unassembled WGS sequence"/>
</dbReference>
<dbReference type="PANTHER" id="PTHR33077:SF5">
    <property type="entry name" value="PROTEIN TIFY 9"/>
    <property type="match status" value="1"/>
</dbReference>
<sequence length="227" mass="25821">MSRGGQVELDFWRMERDQSYFKSRQRELLEPRTFVRGVRSSSETFAGSGPGIGGFHENWNRFFQSDHRSAFRSVPFHDNRSTLYSPLPLPLPLHNNQNLRGAAAEGSPDASTSRSGGAAENLNSPGTSTAPLTIFYKGTVSIFDVPSDKAALIMKLAEQGNLEKFVPAVHHHHGFQFYSLLSEELPLARKRSLKRFLERRKERLKSVWPYGPEFKGHKKSQREAKRY</sequence>
<dbReference type="EMBL" id="JBBNAE010000006">
    <property type="protein sequence ID" value="KAK9117672.1"/>
    <property type="molecule type" value="Genomic_DNA"/>
</dbReference>
<comment type="function">
    <text evidence="2">Repressor of jasmonate responses.</text>
</comment>
<dbReference type="GO" id="GO:0005634">
    <property type="term" value="C:nucleus"/>
    <property type="evidence" value="ECO:0007669"/>
    <property type="project" value="UniProtKB-SubCell"/>
</dbReference>
<feature type="compositionally biased region" description="Polar residues" evidence="3">
    <location>
        <begin position="109"/>
        <end position="124"/>
    </location>
</feature>
<gene>
    <name evidence="5" type="ORF">Sjap_016619</name>
</gene>
<organism evidence="5 6">
    <name type="scientific">Stephania japonica</name>
    <dbReference type="NCBI Taxonomy" id="461633"/>
    <lineage>
        <taxon>Eukaryota</taxon>
        <taxon>Viridiplantae</taxon>
        <taxon>Streptophyta</taxon>
        <taxon>Embryophyta</taxon>
        <taxon>Tracheophyta</taxon>
        <taxon>Spermatophyta</taxon>
        <taxon>Magnoliopsida</taxon>
        <taxon>Ranunculales</taxon>
        <taxon>Menispermaceae</taxon>
        <taxon>Menispermoideae</taxon>
        <taxon>Cissampelideae</taxon>
        <taxon>Stephania</taxon>
    </lineage>
</organism>
<comment type="caution">
    <text evidence="5">The sequence shown here is derived from an EMBL/GenBank/DDBJ whole genome shotgun (WGS) entry which is preliminary data.</text>
</comment>
<feature type="domain" description="Tify" evidence="4">
    <location>
        <begin position="125"/>
        <end position="159"/>
    </location>
</feature>
<evidence type="ECO:0000313" key="6">
    <source>
        <dbReference type="Proteomes" id="UP001417504"/>
    </source>
</evidence>
<name>A0AAP0ILN0_9MAGN</name>
<dbReference type="PANTHER" id="PTHR33077">
    <property type="entry name" value="PROTEIN TIFY 4A-RELATED-RELATED"/>
    <property type="match status" value="1"/>
</dbReference>
<dbReference type="GO" id="GO:0031347">
    <property type="term" value="P:regulation of defense response"/>
    <property type="evidence" value="ECO:0007669"/>
    <property type="project" value="UniProtKB-UniRule"/>
</dbReference>
<proteinExistence type="inferred from homology"/>
<comment type="similarity">
    <text evidence="1 2">Belongs to the TIFY/JAZ family.</text>
</comment>
<dbReference type="InterPro" id="IPR040390">
    <property type="entry name" value="TIFY/JAZ"/>
</dbReference>
<evidence type="ECO:0000259" key="4">
    <source>
        <dbReference type="PROSITE" id="PS51320"/>
    </source>
</evidence>
<protein>
    <recommendedName>
        <fullName evidence="2">Protein TIFY</fullName>
    </recommendedName>
    <alternativeName>
        <fullName evidence="2">Jasmonate ZIM domain-containing protein</fullName>
    </alternativeName>
</protein>
<dbReference type="PROSITE" id="PS51320">
    <property type="entry name" value="TIFY"/>
    <property type="match status" value="1"/>
</dbReference>
<dbReference type="GO" id="GO:0009611">
    <property type="term" value="P:response to wounding"/>
    <property type="evidence" value="ECO:0007669"/>
    <property type="project" value="UniProtKB-UniRule"/>
</dbReference>
<dbReference type="GO" id="GO:2000022">
    <property type="term" value="P:regulation of jasmonic acid mediated signaling pathway"/>
    <property type="evidence" value="ECO:0007669"/>
    <property type="project" value="UniProtKB-UniRule"/>
</dbReference>
<dbReference type="AlphaFoldDB" id="A0AAP0ILN0"/>
<reference evidence="5 6" key="1">
    <citation type="submission" date="2024-01" db="EMBL/GenBank/DDBJ databases">
        <title>Genome assemblies of Stephania.</title>
        <authorList>
            <person name="Yang L."/>
        </authorList>
    </citation>
    <scope>NUCLEOTIDE SEQUENCE [LARGE SCALE GENOMIC DNA]</scope>
    <source>
        <strain evidence="5">QJT</strain>
        <tissue evidence="5">Leaf</tissue>
    </source>
</reference>
<feature type="region of interest" description="Disordered" evidence="3">
    <location>
        <begin position="95"/>
        <end position="124"/>
    </location>
</feature>
<dbReference type="InterPro" id="IPR010399">
    <property type="entry name" value="Tify_dom"/>
</dbReference>
<evidence type="ECO:0000256" key="3">
    <source>
        <dbReference type="SAM" id="MobiDB-lite"/>
    </source>
</evidence>
<comment type="domain">
    <text evidence="2">The jas domain is required for interaction with COI1.</text>
</comment>
<dbReference type="Pfam" id="PF09425">
    <property type="entry name" value="Jas_motif"/>
    <property type="match status" value="1"/>
</dbReference>
<evidence type="ECO:0000313" key="5">
    <source>
        <dbReference type="EMBL" id="KAK9117672.1"/>
    </source>
</evidence>
<dbReference type="Pfam" id="PF06200">
    <property type="entry name" value="tify"/>
    <property type="match status" value="1"/>
</dbReference>